<evidence type="ECO:0000259" key="1">
    <source>
        <dbReference type="PROSITE" id="PS50878"/>
    </source>
</evidence>
<reference evidence="2" key="3">
    <citation type="submission" date="2025-09" db="UniProtKB">
        <authorList>
            <consortium name="Ensembl"/>
        </authorList>
    </citation>
    <scope>IDENTIFICATION</scope>
</reference>
<dbReference type="STRING" id="62062.ENSHHUP00000059201"/>
<reference evidence="2" key="2">
    <citation type="submission" date="2025-08" db="UniProtKB">
        <authorList>
            <consortium name="Ensembl"/>
        </authorList>
    </citation>
    <scope>IDENTIFICATION</scope>
</reference>
<dbReference type="PANTHER" id="PTHR33332">
    <property type="entry name" value="REVERSE TRANSCRIPTASE DOMAIN-CONTAINING PROTEIN"/>
    <property type="match status" value="1"/>
</dbReference>
<protein>
    <recommendedName>
        <fullName evidence="1">Reverse transcriptase domain-containing protein</fullName>
    </recommendedName>
</protein>
<dbReference type="Pfam" id="PF00078">
    <property type="entry name" value="RVT_1"/>
    <property type="match status" value="1"/>
</dbReference>
<dbReference type="GeneTree" id="ENSGT01030000234565"/>
<reference evidence="3" key="1">
    <citation type="submission" date="2018-06" db="EMBL/GenBank/DDBJ databases">
        <title>Genome assembly of Danube salmon.</title>
        <authorList>
            <person name="Macqueen D.J."/>
            <person name="Gundappa M.K."/>
        </authorList>
    </citation>
    <scope>NUCLEOTIDE SEQUENCE [LARGE SCALE GENOMIC DNA]</scope>
</reference>
<dbReference type="InterPro" id="IPR000477">
    <property type="entry name" value="RT_dom"/>
</dbReference>
<dbReference type="AlphaFoldDB" id="A0A4W5P3K6"/>
<dbReference type="CDD" id="cd01650">
    <property type="entry name" value="RT_nLTR_like"/>
    <property type="match status" value="1"/>
</dbReference>
<sequence length="445" mass="49192">MQLFREVRNQYTQSVRKAKASFFKQKFASCSSNSKMFWDTVKSLENKSTSSQLPTALRLGNTVSTDKSAIIENFNKHFSTAGHAFLLATPTPANSSAPTTATCPSLPSFSFTQIQIADVLKELQNLDPYKSAGLDNLDPLFLKLSAAIVATPITSLFNLSFVSSKIPKDWKAAAVIPLFKGGDTLDPNCYRPISILPCLSKVFESQVNKQITDHFESHRTFSAMQSGHRCTSATLKVLNDIITAIDKRQYCAAVFIDLAKAFDSVNHRILIGRLNILGFSNDCLAWFTNYFADRVQCVKSEGLLSGPLAVSMGVPQGSILGPTLFSVYINDVALAAGDSVIHLYSDDTILYTSVPSLDTVLTNLQTSFNAIQHSFRGLQMLLNASKTKCMLFNRSLPTPARPTSITTLDCSDLEYVDNYKYLLHQFQYGTFILKANNLFHSCRSR</sequence>
<evidence type="ECO:0000313" key="3">
    <source>
        <dbReference type="Proteomes" id="UP000314982"/>
    </source>
</evidence>
<dbReference type="Ensembl" id="ENSHHUT00000061220.1">
    <property type="protein sequence ID" value="ENSHHUP00000059201.1"/>
    <property type="gene ID" value="ENSHHUG00000035186.1"/>
</dbReference>
<dbReference type="InterPro" id="IPR043502">
    <property type="entry name" value="DNA/RNA_pol_sf"/>
</dbReference>
<feature type="domain" description="Reverse transcriptase" evidence="1">
    <location>
        <begin position="159"/>
        <end position="407"/>
    </location>
</feature>
<dbReference type="Proteomes" id="UP000314982">
    <property type="component" value="Unassembled WGS sequence"/>
</dbReference>
<name>A0A4W5P3K6_9TELE</name>
<proteinExistence type="predicted"/>
<evidence type="ECO:0000313" key="2">
    <source>
        <dbReference type="Ensembl" id="ENSHHUP00000059201.1"/>
    </source>
</evidence>
<dbReference type="PROSITE" id="PS50878">
    <property type="entry name" value="RT_POL"/>
    <property type="match status" value="1"/>
</dbReference>
<dbReference type="SUPFAM" id="SSF56672">
    <property type="entry name" value="DNA/RNA polymerases"/>
    <property type="match status" value="1"/>
</dbReference>
<organism evidence="2 3">
    <name type="scientific">Hucho hucho</name>
    <name type="common">huchen</name>
    <dbReference type="NCBI Taxonomy" id="62062"/>
    <lineage>
        <taxon>Eukaryota</taxon>
        <taxon>Metazoa</taxon>
        <taxon>Chordata</taxon>
        <taxon>Craniata</taxon>
        <taxon>Vertebrata</taxon>
        <taxon>Euteleostomi</taxon>
        <taxon>Actinopterygii</taxon>
        <taxon>Neopterygii</taxon>
        <taxon>Teleostei</taxon>
        <taxon>Protacanthopterygii</taxon>
        <taxon>Salmoniformes</taxon>
        <taxon>Salmonidae</taxon>
        <taxon>Salmoninae</taxon>
        <taxon>Hucho</taxon>
    </lineage>
</organism>
<keyword evidence="3" id="KW-1185">Reference proteome</keyword>
<accession>A0A4W5P3K6</accession>